<evidence type="ECO:0000313" key="4">
    <source>
        <dbReference type="Proteomes" id="UP001152836"/>
    </source>
</evidence>
<feature type="compositionally biased region" description="Basic and acidic residues" evidence="1">
    <location>
        <begin position="134"/>
        <end position="150"/>
    </location>
</feature>
<name>A0AAU9Z519_PHORO</name>
<dbReference type="EMBL" id="CALSGD010001393">
    <property type="protein sequence ID" value="CAH6787040.1"/>
    <property type="molecule type" value="Genomic_DNA"/>
</dbReference>
<reference evidence="3" key="1">
    <citation type="submission" date="2022-06" db="EMBL/GenBank/DDBJ databases">
        <authorList>
            <person name="Andreotti S."/>
            <person name="Wyler E."/>
        </authorList>
    </citation>
    <scope>NUCLEOTIDE SEQUENCE</scope>
</reference>
<dbReference type="GO" id="GO:0001669">
    <property type="term" value="C:acrosomal vesicle"/>
    <property type="evidence" value="ECO:0007669"/>
    <property type="project" value="InterPro"/>
</dbReference>
<proteinExistence type="predicted"/>
<feature type="compositionally biased region" description="Low complexity" evidence="1">
    <location>
        <begin position="69"/>
        <end position="79"/>
    </location>
</feature>
<feature type="region of interest" description="Disordered" evidence="1">
    <location>
        <begin position="134"/>
        <end position="169"/>
    </location>
</feature>
<evidence type="ECO:0000313" key="3">
    <source>
        <dbReference type="EMBL" id="CAH6787040.1"/>
    </source>
</evidence>
<evidence type="ECO:0000256" key="2">
    <source>
        <dbReference type="SAM" id="SignalP"/>
    </source>
</evidence>
<keyword evidence="2" id="KW-0732">Signal</keyword>
<dbReference type="Pfam" id="PF15307">
    <property type="entry name" value="SPACA7"/>
    <property type="match status" value="1"/>
</dbReference>
<dbReference type="InterPro" id="IPR029301">
    <property type="entry name" value="SPACA7"/>
</dbReference>
<feature type="region of interest" description="Disordered" evidence="1">
    <location>
        <begin position="61"/>
        <end position="86"/>
    </location>
</feature>
<accession>A0AAU9Z519</accession>
<keyword evidence="4" id="KW-1185">Reference proteome</keyword>
<sequence length="202" mass="22545">MAANMGVETFVSVFLLCCWQGAELQPINATSGPVTEDSLNSTTEEIPEVFDEIIAQELLEPNTTAVSETPPSTKVSTVKTTEKNKEKSKYSPFTPIMACIPRALRYAGIDENYQEDGSENYHELLENLELSPMNKEKADTNDKSTAENIHDNSSQTKLKPHFSFEEKKSASNDKYERVSVLDRILQNLGRSEGSLELTESIF</sequence>
<organism evidence="3 4">
    <name type="scientific">Phodopus roborovskii</name>
    <name type="common">Roborovski's desert hamster</name>
    <name type="synonym">Cricetulus roborovskii</name>
    <dbReference type="NCBI Taxonomy" id="109678"/>
    <lineage>
        <taxon>Eukaryota</taxon>
        <taxon>Metazoa</taxon>
        <taxon>Chordata</taxon>
        <taxon>Craniata</taxon>
        <taxon>Vertebrata</taxon>
        <taxon>Euteleostomi</taxon>
        <taxon>Mammalia</taxon>
        <taxon>Eutheria</taxon>
        <taxon>Euarchontoglires</taxon>
        <taxon>Glires</taxon>
        <taxon>Rodentia</taxon>
        <taxon>Myomorpha</taxon>
        <taxon>Muroidea</taxon>
        <taxon>Cricetidae</taxon>
        <taxon>Cricetinae</taxon>
        <taxon>Phodopus</taxon>
    </lineage>
</organism>
<comment type="caution">
    <text evidence="3">The sequence shown here is derived from an EMBL/GenBank/DDBJ whole genome shotgun (WGS) entry which is preliminary data.</text>
</comment>
<dbReference type="Proteomes" id="UP001152836">
    <property type="component" value="Unassembled WGS sequence"/>
</dbReference>
<gene>
    <name evidence="3" type="primary">Spaca7</name>
    <name evidence="3" type="ORF">PHOROB_LOCUS4982</name>
</gene>
<evidence type="ECO:0000256" key="1">
    <source>
        <dbReference type="SAM" id="MobiDB-lite"/>
    </source>
</evidence>
<feature type="chain" id="PRO_5043695534" evidence="2">
    <location>
        <begin position="25"/>
        <end position="202"/>
    </location>
</feature>
<protein>
    <submittedName>
        <fullName evidence="3">Spaca7 protein</fullName>
    </submittedName>
</protein>
<dbReference type="AlphaFoldDB" id="A0AAU9Z519"/>
<feature type="signal peptide" evidence="2">
    <location>
        <begin position="1"/>
        <end position="24"/>
    </location>
</feature>